<keyword evidence="3" id="KW-1003">Cell membrane</keyword>
<feature type="transmembrane region" description="Helical" evidence="9">
    <location>
        <begin position="56"/>
        <end position="82"/>
    </location>
</feature>
<dbReference type="KEGG" id="otd:J1M35_14645"/>
<keyword evidence="5 8" id="KW-0653">Protein transport</keyword>
<keyword evidence="2 8" id="KW-0813">Transport</keyword>
<feature type="transmembrane region" description="Helical" evidence="9">
    <location>
        <begin position="6"/>
        <end position="28"/>
    </location>
</feature>
<dbReference type="InterPro" id="IPR002898">
    <property type="entry name" value="MotA_ExbB_proton_chnl"/>
</dbReference>
<evidence type="ECO:0000256" key="7">
    <source>
        <dbReference type="ARBA" id="ARBA00023136"/>
    </source>
</evidence>
<dbReference type="InterPro" id="IPR050790">
    <property type="entry name" value="ExbB/TolQ_transport"/>
</dbReference>
<evidence type="ECO:0000256" key="9">
    <source>
        <dbReference type="SAM" id="Phobius"/>
    </source>
</evidence>
<dbReference type="Pfam" id="PF01618">
    <property type="entry name" value="MotA_ExbB"/>
    <property type="match status" value="1"/>
</dbReference>
<gene>
    <name evidence="11" type="primary">exbB</name>
    <name evidence="11" type="ORF">J1M35_14645</name>
</gene>
<dbReference type="AlphaFoldDB" id="A0A975CHK9"/>
<evidence type="ECO:0000313" key="11">
    <source>
        <dbReference type="EMBL" id="QTD44339.1"/>
    </source>
</evidence>
<dbReference type="InterPro" id="IPR014172">
    <property type="entry name" value="TonB_ExbB_2"/>
</dbReference>
<evidence type="ECO:0000259" key="10">
    <source>
        <dbReference type="Pfam" id="PF01618"/>
    </source>
</evidence>
<protein>
    <submittedName>
        <fullName evidence="11">TonB-system energizer ExbB</fullName>
    </submittedName>
</protein>
<dbReference type="NCBIfam" id="TIGR02805">
    <property type="entry name" value="exbB2"/>
    <property type="match status" value="1"/>
</dbReference>
<dbReference type="EMBL" id="CP071796">
    <property type="protein sequence ID" value="QTD44339.1"/>
    <property type="molecule type" value="Genomic_DNA"/>
</dbReference>
<accession>A0A975CHK9</accession>
<keyword evidence="12" id="KW-1185">Reference proteome</keyword>
<keyword evidence="4 9" id="KW-0812">Transmembrane</keyword>
<evidence type="ECO:0000313" key="12">
    <source>
        <dbReference type="Proteomes" id="UP000663903"/>
    </source>
</evidence>
<evidence type="ECO:0000256" key="5">
    <source>
        <dbReference type="ARBA" id="ARBA00022927"/>
    </source>
</evidence>
<keyword evidence="7 9" id="KW-0472">Membrane</keyword>
<feature type="transmembrane region" description="Helical" evidence="9">
    <location>
        <begin position="102"/>
        <end position="124"/>
    </location>
</feature>
<comment type="subcellular location">
    <subcellularLocation>
        <location evidence="1">Cell membrane</location>
        <topology evidence="1">Multi-pass membrane protein</topology>
    </subcellularLocation>
    <subcellularLocation>
        <location evidence="8">Membrane</location>
        <topology evidence="8">Multi-pass membrane protein</topology>
    </subcellularLocation>
</comment>
<sequence length="141" mass="15355">MKEIGPIVEYAVFGLLLLLSIAALAVVLERWRFYRQVNARVYTSRARLESDLTRRLTLVGTVAANAPYIGLLGTVLGIMLTFHTLGASGQMDVKSIMTGLALALKATAAGIAVAIPCVMANNWLRRRVRERLAEFDEAHGG</sequence>
<reference evidence="11" key="1">
    <citation type="submission" date="2021-03" db="EMBL/GenBank/DDBJ databases">
        <title>Ottowia sp. 27C isolated from the cloaca of a Giant Asian pond turtle (Heosemys grandis).</title>
        <authorList>
            <person name="Spergser J."/>
            <person name="Busse H.-J."/>
        </authorList>
    </citation>
    <scope>NUCLEOTIDE SEQUENCE</scope>
    <source>
        <strain evidence="11">27C</strain>
    </source>
</reference>
<dbReference type="RefSeq" id="WP_208007903.1">
    <property type="nucleotide sequence ID" value="NZ_CP071796.1"/>
</dbReference>
<evidence type="ECO:0000256" key="2">
    <source>
        <dbReference type="ARBA" id="ARBA00022448"/>
    </source>
</evidence>
<keyword evidence="6 9" id="KW-1133">Transmembrane helix</keyword>
<evidence type="ECO:0000256" key="4">
    <source>
        <dbReference type="ARBA" id="ARBA00022692"/>
    </source>
</evidence>
<feature type="domain" description="MotA/TolQ/ExbB proton channel" evidence="10">
    <location>
        <begin position="44"/>
        <end position="136"/>
    </location>
</feature>
<dbReference type="GO" id="GO:0017038">
    <property type="term" value="P:protein import"/>
    <property type="evidence" value="ECO:0007669"/>
    <property type="project" value="TreeGrafter"/>
</dbReference>
<evidence type="ECO:0000256" key="8">
    <source>
        <dbReference type="RuleBase" id="RU004057"/>
    </source>
</evidence>
<name>A0A975CHK9_9BURK</name>
<proteinExistence type="inferred from homology"/>
<evidence type="ECO:0000256" key="6">
    <source>
        <dbReference type="ARBA" id="ARBA00022989"/>
    </source>
</evidence>
<evidence type="ECO:0000256" key="1">
    <source>
        <dbReference type="ARBA" id="ARBA00004651"/>
    </source>
</evidence>
<dbReference type="GO" id="GO:0005886">
    <property type="term" value="C:plasma membrane"/>
    <property type="evidence" value="ECO:0007669"/>
    <property type="project" value="UniProtKB-SubCell"/>
</dbReference>
<dbReference type="PANTHER" id="PTHR30625">
    <property type="entry name" value="PROTEIN TOLQ"/>
    <property type="match status" value="1"/>
</dbReference>
<dbReference type="Proteomes" id="UP000663903">
    <property type="component" value="Chromosome"/>
</dbReference>
<dbReference type="GO" id="GO:0055085">
    <property type="term" value="P:transmembrane transport"/>
    <property type="evidence" value="ECO:0007669"/>
    <property type="project" value="InterPro"/>
</dbReference>
<evidence type="ECO:0000256" key="3">
    <source>
        <dbReference type="ARBA" id="ARBA00022475"/>
    </source>
</evidence>
<dbReference type="PANTHER" id="PTHR30625:SF15">
    <property type="entry name" value="BIOPOLYMER TRANSPORT PROTEIN EXBB"/>
    <property type="match status" value="1"/>
</dbReference>
<organism evidence="11 12">
    <name type="scientific">Ottowia testudinis</name>
    <dbReference type="NCBI Taxonomy" id="2816950"/>
    <lineage>
        <taxon>Bacteria</taxon>
        <taxon>Pseudomonadati</taxon>
        <taxon>Pseudomonadota</taxon>
        <taxon>Betaproteobacteria</taxon>
        <taxon>Burkholderiales</taxon>
        <taxon>Comamonadaceae</taxon>
        <taxon>Ottowia</taxon>
    </lineage>
</organism>
<comment type="similarity">
    <text evidence="8">Belongs to the exbB/tolQ family.</text>
</comment>